<accession>A0ABZ3B5B2</accession>
<gene>
    <name evidence="2" type="ORF">AAEY27_00495</name>
</gene>
<reference evidence="2 3" key="1">
    <citation type="submission" date="2024-04" db="EMBL/GenBank/DDBJ databases">
        <title>Kosakonia calanthae sp. nov., a halophilic bacterium isolated from leaves of Calanthe tiplacata.</title>
        <authorList>
            <person name="Wu P."/>
        </authorList>
    </citation>
    <scope>NUCLEOTIDE SEQUENCE [LARGE SCALE GENOMIC DNA]</scope>
    <source>
        <strain evidence="2 3">BYX6</strain>
    </source>
</reference>
<dbReference type="RefSeq" id="WP_342323022.1">
    <property type="nucleotide sequence ID" value="NZ_CP151800.1"/>
</dbReference>
<organism evidence="2 3">
    <name type="scientific">Kosakonia calanthes</name>
    <dbReference type="NCBI Taxonomy" id="3139408"/>
    <lineage>
        <taxon>Bacteria</taxon>
        <taxon>Pseudomonadati</taxon>
        <taxon>Pseudomonadota</taxon>
        <taxon>Gammaproteobacteria</taxon>
        <taxon>Enterobacterales</taxon>
        <taxon>Enterobacteriaceae</taxon>
        <taxon>Kosakonia</taxon>
    </lineage>
</organism>
<evidence type="ECO:0000313" key="3">
    <source>
        <dbReference type="Proteomes" id="UP001466893"/>
    </source>
</evidence>
<feature type="domain" description="Pvc16 N-terminal" evidence="1">
    <location>
        <begin position="9"/>
        <end position="179"/>
    </location>
</feature>
<evidence type="ECO:0000259" key="1">
    <source>
        <dbReference type="Pfam" id="PF14065"/>
    </source>
</evidence>
<dbReference type="InterPro" id="IPR025351">
    <property type="entry name" value="Pvc16_N"/>
</dbReference>
<dbReference type="Pfam" id="PF14065">
    <property type="entry name" value="Pvc16_N"/>
    <property type="match status" value="1"/>
</dbReference>
<name>A0ABZ3B5B2_9ENTR</name>
<protein>
    <submittedName>
        <fullName evidence="2">Pvc16 family protein</fullName>
    </submittedName>
</protein>
<evidence type="ECO:0000313" key="2">
    <source>
        <dbReference type="EMBL" id="WZV98414.1"/>
    </source>
</evidence>
<sequence>MADEPTEIAVLNELIAKHIGEHVADVDIRFDAPNAQEAPTTPTLHLFMYLIHEDLSIRQSMQNSYNPQTATYDTAYARIRCLYLATYWDSSSGDASSPDTQASSQTILKLTETLRALLCMRRHDDFKNYQIRVIEPEALNSLGNFWQALDNKPRAIINFAVTLPVSIVHPATPAEAGQPILETIMQTTQQSAAVLEKLEQLLFNRLVAALGNTSAARTQLAKVAVHVAPLPASDDDTVQNIQVIVTGVTQDANLAALNTAITAWSGESLDQDGQTLLLSEVTSTLAAAALTPPTN</sequence>
<dbReference type="Proteomes" id="UP001466893">
    <property type="component" value="Chromosome"/>
</dbReference>
<dbReference type="EMBL" id="CP151800">
    <property type="protein sequence ID" value="WZV98414.1"/>
    <property type="molecule type" value="Genomic_DNA"/>
</dbReference>
<proteinExistence type="predicted"/>
<keyword evidence="3" id="KW-1185">Reference proteome</keyword>